<reference evidence="2 3" key="1">
    <citation type="submission" date="2019-03" db="EMBL/GenBank/DDBJ databases">
        <title>Genomic Encyclopedia of Archaeal and Bacterial Type Strains, Phase II (KMG-II): from individual species to whole genera.</title>
        <authorList>
            <person name="Goeker M."/>
        </authorList>
    </citation>
    <scope>NUCLEOTIDE SEQUENCE [LARGE SCALE GENOMIC DNA]</scope>
    <source>
        <strain evidence="2 3">DSM 21537</strain>
    </source>
</reference>
<accession>A0A4R8MTN3</accession>
<protein>
    <submittedName>
        <fullName evidence="2">Uncharacterized protein</fullName>
    </submittedName>
</protein>
<keyword evidence="1" id="KW-0812">Transmembrane</keyword>
<organism evidence="2 3">
    <name type="scientific">Leptospira meyeri</name>
    <dbReference type="NCBI Taxonomy" id="29508"/>
    <lineage>
        <taxon>Bacteria</taxon>
        <taxon>Pseudomonadati</taxon>
        <taxon>Spirochaetota</taxon>
        <taxon>Spirochaetia</taxon>
        <taxon>Leptospirales</taxon>
        <taxon>Leptospiraceae</taxon>
        <taxon>Leptospira</taxon>
    </lineage>
</organism>
<keyword evidence="3" id="KW-1185">Reference proteome</keyword>
<evidence type="ECO:0000256" key="1">
    <source>
        <dbReference type="SAM" id="Phobius"/>
    </source>
</evidence>
<name>A0A4R8MTN3_LEPME</name>
<evidence type="ECO:0000313" key="3">
    <source>
        <dbReference type="Proteomes" id="UP000294684"/>
    </source>
</evidence>
<dbReference type="EMBL" id="SORO01000001">
    <property type="protein sequence ID" value="TDY72770.1"/>
    <property type="molecule type" value="Genomic_DNA"/>
</dbReference>
<dbReference type="OrthoDB" id="6977035at2"/>
<sequence>MVIWFGLLLKNLIILILFLLTFQCMTLPPSVSLGEPIIQKKELGIAVLDKVKVLNVVEDYRKDTEDGLTINLRSHLKQGKYFENVYLFNEEIPKNTEFERLQFEFTSYSHKRRIYEGYFPFAFLTLTLYIWFGGTIGIDSMEYDCRLIVKDMKDQVVYEVQKKETSEKSVNFYSSEYMLPKSEELRTKLISDIMEHYKKRRVK</sequence>
<comment type="caution">
    <text evidence="2">The sequence shown here is derived from an EMBL/GenBank/DDBJ whole genome shotgun (WGS) entry which is preliminary data.</text>
</comment>
<dbReference type="AlphaFoldDB" id="A0A4R8MTN3"/>
<evidence type="ECO:0000313" key="2">
    <source>
        <dbReference type="EMBL" id="TDY72770.1"/>
    </source>
</evidence>
<gene>
    <name evidence="2" type="ORF">CLV96_1773</name>
</gene>
<keyword evidence="1" id="KW-1133">Transmembrane helix</keyword>
<feature type="transmembrane region" description="Helical" evidence="1">
    <location>
        <begin position="118"/>
        <end position="138"/>
    </location>
</feature>
<dbReference type="Proteomes" id="UP000294684">
    <property type="component" value="Unassembled WGS sequence"/>
</dbReference>
<keyword evidence="1" id="KW-0472">Membrane</keyword>
<proteinExistence type="predicted"/>